<dbReference type="RefSeq" id="WP_342854270.1">
    <property type="nucleotide sequence ID" value="NZ_JBBMRA010000006.1"/>
</dbReference>
<dbReference type="PANTHER" id="PTHR40252">
    <property type="entry name" value="BLR0328 PROTEIN"/>
    <property type="match status" value="1"/>
</dbReference>
<name>A0ABU9TSY7_9GAMM</name>
<protein>
    <submittedName>
        <fullName evidence="3">FIST N-terminal domain-containing protein</fullName>
    </submittedName>
</protein>
<evidence type="ECO:0000259" key="1">
    <source>
        <dbReference type="SMART" id="SM00897"/>
    </source>
</evidence>
<feature type="domain" description="FIST" evidence="1">
    <location>
        <begin position="27"/>
        <end position="245"/>
    </location>
</feature>
<gene>
    <name evidence="3" type="ORF">WNY58_08150</name>
</gene>
<feature type="domain" description="FIST C-domain" evidence="2">
    <location>
        <begin position="246"/>
        <end position="385"/>
    </location>
</feature>
<accession>A0ABU9TSY7</accession>
<dbReference type="EMBL" id="JBBMRA010000006">
    <property type="protein sequence ID" value="MEM5536359.1"/>
    <property type="molecule type" value="Genomic_DNA"/>
</dbReference>
<dbReference type="InterPro" id="IPR013702">
    <property type="entry name" value="FIST_domain_N"/>
</dbReference>
<evidence type="ECO:0000259" key="2">
    <source>
        <dbReference type="SMART" id="SM01204"/>
    </source>
</evidence>
<proteinExistence type="predicted"/>
<comment type="caution">
    <text evidence="3">The sequence shown here is derived from an EMBL/GenBank/DDBJ whole genome shotgun (WGS) entry which is preliminary data.</text>
</comment>
<keyword evidence="4" id="KW-1185">Reference proteome</keyword>
<dbReference type="PANTHER" id="PTHR40252:SF2">
    <property type="entry name" value="BLR0328 PROTEIN"/>
    <property type="match status" value="1"/>
</dbReference>
<dbReference type="SMART" id="SM00897">
    <property type="entry name" value="FIST"/>
    <property type="match status" value="1"/>
</dbReference>
<dbReference type="Pfam" id="PF10442">
    <property type="entry name" value="FIST_C"/>
    <property type="match status" value="1"/>
</dbReference>
<evidence type="ECO:0000313" key="3">
    <source>
        <dbReference type="EMBL" id="MEM5536359.1"/>
    </source>
</evidence>
<dbReference type="InterPro" id="IPR019494">
    <property type="entry name" value="FIST_C"/>
</dbReference>
<organism evidence="3 4">
    <name type="scientific">Neptuniibacter pectenicola</name>
    <dbReference type="NCBI Taxonomy" id="1806669"/>
    <lineage>
        <taxon>Bacteria</taxon>
        <taxon>Pseudomonadati</taxon>
        <taxon>Pseudomonadota</taxon>
        <taxon>Gammaproteobacteria</taxon>
        <taxon>Oceanospirillales</taxon>
        <taxon>Oceanospirillaceae</taxon>
        <taxon>Neptuniibacter</taxon>
    </lineage>
</organism>
<dbReference type="Proteomes" id="UP001449225">
    <property type="component" value="Unassembled WGS sequence"/>
</dbReference>
<reference evidence="3 4" key="1">
    <citation type="submission" date="2024-03" db="EMBL/GenBank/DDBJ databases">
        <title>Community enrichment and isolation of bacterial strains for fucoidan degradation.</title>
        <authorList>
            <person name="Sichert A."/>
        </authorList>
    </citation>
    <scope>NUCLEOTIDE SEQUENCE [LARGE SCALE GENOMIC DNA]</scope>
    <source>
        <strain evidence="3 4">AS76</strain>
    </source>
</reference>
<dbReference type="SMART" id="SM01204">
    <property type="entry name" value="FIST_C"/>
    <property type="match status" value="1"/>
</dbReference>
<dbReference type="Pfam" id="PF08495">
    <property type="entry name" value="FIST"/>
    <property type="match status" value="1"/>
</dbReference>
<evidence type="ECO:0000313" key="4">
    <source>
        <dbReference type="Proteomes" id="UP001449225"/>
    </source>
</evidence>
<sequence length="409" mass="43414">MAIVRVGLGHATEATTAANQAMEKTPKPDLVICFVNFSLDIHQAYADIRAVVGDKAPIVGGSAWGEFSSLVDGPQADTVVILTLQSSYFSVGLGIGENLTAQPEQAARDAIRNAYSNLLSNPAVMSLMAIALDSKGANEVSRIKPCINMVLPDGTSAQEEAFLRSLILETGTVSQIIGGSTATGLADSKSYQICNGVYQDAAAVASFSSGLKIGTAMGHPYIPANKGAVVTKSDGRRVISLNGKPATEVLKKLLESDELTPELFIQNPFGIKSSDVFAEYTIKSAQQVHDDGSVSFYAEIPKGAFLREMKTDADTAKKRFKETLEKAIIDAGSPKKIAAVIVFNCILRHQLKCRLQVDDLSLLKEVCGDDVPLIGFNTLGEQGATQGGSIGHYNQTATVMVIAEEVITQ</sequence>